<evidence type="ECO:0000259" key="1">
    <source>
        <dbReference type="SMART" id="SM00849"/>
    </source>
</evidence>
<dbReference type="InterPro" id="IPR036866">
    <property type="entry name" value="RibonucZ/Hydroxyglut_hydro"/>
</dbReference>
<evidence type="ECO:0000313" key="3">
    <source>
        <dbReference type="Proteomes" id="UP000014978"/>
    </source>
</evidence>
<dbReference type="SMART" id="SM00849">
    <property type="entry name" value="Lactamase_B"/>
    <property type="match status" value="1"/>
</dbReference>
<reference evidence="3" key="1">
    <citation type="journal article" date="2013" name="PLoS Genet.">
        <title>The genome of Spraguea lophii and the basis of host-microsporidian interactions.</title>
        <authorList>
            <person name="Campbell S.E."/>
            <person name="Williams T.A."/>
            <person name="Yousuf A."/>
            <person name="Soanes D.M."/>
            <person name="Paszkiewicz K.H."/>
            <person name="Williams B.A.P."/>
        </authorList>
    </citation>
    <scope>NUCLEOTIDE SEQUENCE [LARGE SCALE GENOMIC DNA]</scope>
    <source>
        <strain evidence="3">42_110</strain>
    </source>
</reference>
<dbReference type="OrthoDB" id="515692at2759"/>
<feature type="domain" description="Metallo-beta-lactamase" evidence="1">
    <location>
        <begin position="11"/>
        <end position="174"/>
    </location>
</feature>
<protein>
    <submittedName>
        <fullName evidence="2">Hydroxyacylglutathione hydrolase</fullName>
    </submittedName>
</protein>
<name>S7W5D0_SPRLO</name>
<dbReference type="AlphaFoldDB" id="S7W5D0"/>
<dbReference type="SUPFAM" id="SSF56281">
    <property type="entry name" value="Metallo-hydrolase/oxidoreductase"/>
    <property type="match status" value="1"/>
</dbReference>
<evidence type="ECO:0000313" key="2">
    <source>
        <dbReference type="EMBL" id="EPR77971.1"/>
    </source>
</evidence>
<dbReference type="HOGENOM" id="CLU_030571_4_5_1"/>
<dbReference type="FunCoup" id="S7W5D0">
    <property type="interactions" value="35"/>
</dbReference>
<dbReference type="Gene3D" id="3.60.15.10">
    <property type="entry name" value="Ribonuclease Z/Hydroxyacylglutathione hydrolase-like"/>
    <property type="match status" value="1"/>
</dbReference>
<dbReference type="STRING" id="1358809.S7W5D0"/>
<accession>S7W5D0</accession>
<dbReference type="Proteomes" id="UP000014978">
    <property type="component" value="Unassembled WGS sequence"/>
</dbReference>
<dbReference type="EMBL" id="ATCN01001118">
    <property type="protein sequence ID" value="EPR77971.1"/>
    <property type="molecule type" value="Genomic_DNA"/>
</dbReference>
<dbReference type="InParanoid" id="S7W5D0"/>
<dbReference type="PANTHER" id="PTHR11935">
    <property type="entry name" value="BETA LACTAMASE DOMAIN"/>
    <property type="match status" value="1"/>
</dbReference>
<gene>
    <name evidence="2" type="ORF">SLOPH_451</name>
</gene>
<dbReference type="PANTHER" id="PTHR11935:SF94">
    <property type="entry name" value="TENZING NORGAY, ISOFORM C"/>
    <property type="match status" value="1"/>
</dbReference>
<keyword evidence="2" id="KW-0378">Hydrolase</keyword>
<dbReference type="OMA" id="TPCHTED"/>
<dbReference type="InterPro" id="IPR001279">
    <property type="entry name" value="Metallo-B-lactamas"/>
</dbReference>
<dbReference type="VEuPathDB" id="MicrosporidiaDB:SLOPH_451"/>
<proteinExistence type="predicted"/>
<dbReference type="GO" id="GO:0004416">
    <property type="term" value="F:hydroxyacylglutathione hydrolase activity"/>
    <property type="evidence" value="ECO:0007669"/>
    <property type="project" value="TreeGrafter"/>
</dbReference>
<sequence>MEFIAILVRKDNFMYLFFDQEKAFCVDAYDPNLIEIALNKKLQHGKIYTNESLQNEENLDKTRTLIYCLTTHHHFDHSSGDSIIKEKYNPEMINYHTLKENKLKIEENIKYYFTPCHTKDSVCFLIEDTYLLTGDTFFYLGVGKFFEGTGEDMKKNIVKIITEVNEKVILLYGHDYSKTNTLFAEKYLEIPDFLKKKVFLSLSEEKKYNPFFNYNELVSQGKIKDMDDLRHKKDIFKP</sequence>
<organism evidence="2 3">
    <name type="scientific">Spraguea lophii (strain 42_110)</name>
    <name type="common">Microsporidian parasite</name>
    <dbReference type="NCBI Taxonomy" id="1358809"/>
    <lineage>
        <taxon>Eukaryota</taxon>
        <taxon>Fungi</taxon>
        <taxon>Fungi incertae sedis</taxon>
        <taxon>Microsporidia</taxon>
        <taxon>Spragueidae</taxon>
        <taxon>Spraguea</taxon>
    </lineage>
</organism>
<comment type="caution">
    <text evidence="2">The sequence shown here is derived from an EMBL/GenBank/DDBJ whole genome shotgun (WGS) entry which is preliminary data.</text>
</comment>
<keyword evidence="3" id="KW-1185">Reference proteome</keyword>